<dbReference type="Pfam" id="PF01135">
    <property type="entry name" value="PCMT"/>
    <property type="match status" value="1"/>
</dbReference>
<evidence type="ECO:0000256" key="7">
    <source>
        <dbReference type="HAMAP-Rule" id="MF_00090"/>
    </source>
</evidence>
<dbReference type="HAMAP" id="MF_00090">
    <property type="entry name" value="PIMT"/>
    <property type="match status" value="1"/>
</dbReference>
<dbReference type="SUPFAM" id="SSF53335">
    <property type="entry name" value="S-adenosyl-L-methionine-dependent methyltransferases"/>
    <property type="match status" value="1"/>
</dbReference>
<comment type="similarity">
    <text evidence="2 7">Belongs to the methyltransferase superfamily. L-isoaspartyl/D-aspartyl protein methyltransferase family.</text>
</comment>
<dbReference type="AlphaFoldDB" id="A0A1G9H0X2"/>
<name>A0A1G9H0X2_9FIRM</name>
<evidence type="ECO:0000313" key="9">
    <source>
        <dbReference type="Proteomes" id="UP000199476"/>
    </source>
</evidence>
<dbReference type="OrthoDB" id="9772751at2"/>
<dbReference type="PANTHER" id="PTHR11579:SF0">
    <property type="entry name" value="PROTEIN-L-ISOASPARTATE(D-ASPARTATE) O-METHYLTRANSFERASE"/>
    <property type="match status" value="1"/>
</dbReference>
<evidence type="ECO:0000256" key="5">
    <source>
        <dbReference type="ARBA" id="ARBA00022679"/>
    </source>
</evidence>
<dbReference type="STRING" id="321763.SAMN04488692_10168"/>
<comment type="catalytic activity">
    <reaction evidence="7">
        <text>[protein]-L-isoaspartate + S-adenosyl-L-methionine = [protein]-L-isoaspartate alpha-methyl ester + S-adenosyl-L-homocysteine</text>
        <dbReference type="Rhea" id="RHEA:12705"/>
        <dbReference type="Rhea" id="RHEA-COMP:12143"/>
        <dbReference type="Rhea" id="RHEA-COMP:12144"/>
        <dbReference type="ChEBI" id="CHEBI:57856"/>
        <dbReference type="ChEBI" id="CHEBI:59789"/>
        <dbReference type="ChEBI" id="CHEBI:90596"/>
        <dbReference type="ChEBI" id="CHEBI:90598"/>
        <dbReference type="EC" id="2.1.1.77"/>
    </reaction>
</comment>
<reference evidence="8 9" key="1">
    <citation type="submission" date="2016-10" db="EMBL/GenBank/DDBJ databases">
        <authorList>
            <person name="de Groot N.N."/>
        </authorList>
    </citation>
    <scope>NUCLEOTIDE SEQUENCE [LARGE SCALE GENOMIC DNA]</scope>
    <source>
        <strain evidence="8 9">SLAS-1</strain>
    </source>
</reference>
<dbReference type="InterPro" id="IPR000682">
    <property type="entry name" value="PCMT"/>
</dbReference>
<keyword evidence="3 7" id="KW-0963">Cytoplasm</keyword>
<dbReference type="GO" id="GO:0032259">
    <property type="term" value="P:methylation"/>
    <property type="evidence" value="ECO:0007669"/>
    <property type="project" value="UniProtKB-KW"/>
</dbReference>
<evidence type="ECO:0000256" key="2">
    <source>
        <dbReference type="ARBA" id="ARBA00005369"/>
    </source>
</evidence>
<keyword evidence="6 7" id="KW-0949">S-adenosyl-L-methionine</keyword>
<accession>A0A1G9H0X2</accession>
<comment type="function">
    <text evidence="7">Catalyzes the methyl esterification of L-isoaspartyl residues in peptides and proteins that result from spontaneous decomposition of normal L-aspartyl and L-asparaginyl residues. It plays a role in the repair and/or degradation of damaged proteins.</text>
</comment>
<dbReference type="Gene3D" id="3.40.50.150">
    <property type="entry name" value="Vaccinia Virus protein VP39"/>
    <property type="match status" value="1"/>
</dbReference>
<dbReference type="InterPro" id="IPR029063">
    <property type="entry name" value="SAM-dependent_MTases_sf"/>
</dbReference>
<dbReference type="PROSITE" id="PS01279">
    <property type="entry name" value="PCMT"/>
    <property type="match status" value="1"/>
</dbReference>
<feature type="active site" evidence="7">
    <location>
        <position position="63"/>
    </location>
</feature>
<protein>
    <recommendedName>
        <fullName evidence="7">Protein-L-isoaspartate O-methyltransferase</fullName>
        <ecNumber evidence="7">2.1.1.77</ecNumber>
    </recommendedName>
    <alternativeName>
        <fullName evidence="7">L-isoaspartyl protein carboxyl methyltransferase</fullName>
    </alternativeName>
    <alternativeName>
        <fullName evidence="7">Protein L-isoaspartyl methyltransferase</fullName>
    </alternativeName>
    <alternativeName>
        <fullName evidence="7">Protein-beta-aspartate methyltransferase</fullName>
        <shortName evidence="7">PIMT</shortName>
    </alternativeName>
</protein>
<dbReference type="CDD" id="cd02440">
    <property type="entry name" value="AdoMet_MTases"/>
    <property type="match status" value="1"/>
</dbReference>
<keyword evidence="4 7" id="KW-0489">Methyltransferase</keyword>
<dbReference type="GO" id="GO:0004719">
    <property type="term" value="F:protein-L-isoaspartate (D-aspartate) O-methyltransferase activity"/>
    <property type="evidence" value="ECO:0007669"/>
    <property type="project" value="UniProtKB-UniRule"/>
</dbReference>
<dbReference type="PANTHER" id="PTHR11579">
    <property type="entry name" value="PROTEIN-L-ISOASPARTATE O-METHYLTRANSFERASE"/>
    <property type="match status" value="1"/>
</dbReference>
<comment type="subcellular location">
    <subcellularLocation>
        <location evidence="1 7">Cytoplasm</location>
    </subcellularLocation>
</comment>
<keyword evidence="9" id="KW-1185">Reference proteome</keyword>
<dbReference type="EC" id="2.1.1.77" evidence="7"/>
<evidence type="ECO:0000256" key="6">
    <source>
        <dbReference type="ARBA" id="ARBA00022691"/>
    </source>
</evidence>
<dbReference type="Proteomes" id="UP000199476">
    <property type="component" value="Unassembled WGS sequence"/>
</dbReference>
<dbReference type="GO" id="GO:0005737">
    <property type="term" value="C:cytoplasm"/>
    <property type="evidence" value="ECO:0007669"/>
    <property type="project" value="UniProtKB-SubCell"/>
</dbReference>
<dbReference type="GO" id="GO:0030091">
    <property type="term" value="P:protein repair"/>
    <property type="evidence" value="ECO:0007669"/>
    <property type="project" value="UniProtKB-UniRule"/>
</dbReference>
<evidence type="ECO:0000256" key="3">
    <source>
        <dbReference type="ARBA" id="ARBA00022490"/>
    </source>
</evidence>
<evidence type="ECO:0000256" key="4">
    <source>
        <dbReference type="ARBA" id="ARBA00022603"/>
    </source>
</evidence>
<proteinExistence type="inferred from homology"/>
<dbReference type="EMBL" id="FNGO01000001">
    <property type="protein sequence ID" value="SDL06504.1"/>
    <property type="molecule type" value="Genomic_DNA"/>
</dbReference>
<dbReference type="NCBIfam" id="NF001453">
    <property type="entry name" value="PRK00312.1"/>
    <property type="match status" value="1"/>
</dbReference>
<keyword evidence="5 7" id="KW-0808">Transferase</keyword>
<gene>
    <name evidence="7" type="primary">pcm</name>
    <name evidence="8" type="ORF">SAMN04488692_10168</name>
</gene>
<organism evidence="8 9">
    <name type="scientific">Halarsenatibacter silvermanii</name>
    <dbReference type="NCBI Taxonomy" id="321763"/>
    <lineage>
        <taxon>Bacteria</taxon>
        <taxon>Bacillati</taxon>
        <taxon>Bacillota</taxon>
        <taxon>Clostridia</taxon>
        <taxon>Halanaerobiales</taxon>
        <taxon>Halarsenatibacteraceae</taxon>
        <taxon>Halarsenatibacter</taxon>
    </lineage>
</organism>
<evidence type="ECO:0000313" key="8">
    <source>
        <dbReference type="EMBL" id="SDL06504.1"/>
    </source>
</evidence>
<sequence>MREKYRQAREEMIENQLKRRGIDDGKILEAFRQVPRHEFVPEKNRHKAYRDHPLPIGEEQTISQPYIVAYMMEKIKPEGDNRLLEVGSGCGYVLALLAEIAAEVYGVERRSSLVEMSRKNLKDLGYDLEIKHGDGTRGWSEKSPFDGIIVSAAAGKIPDHLKKQLAIGGRMIIPISRKVFQQQLVLVKRTGGGRYDTRKLNPVRFVPLLEGKE</sequence>
<evidence type="ECO:0000256" key="1">
    <source>
        <dbReference type="ARBA" id="ARBA00004496"/>
    </source>
</evidence>
<dbReference type="FunFam" id="3.40.50.150:FF:000010">
    <property type="entry name" value="Protein-L-isoaspartate O-methyltransferase"/>
    <property type="match status" value="1"/>
</dbReference>
<dbReference type="NCBIfam" id="TIGR00080">
    <property type="entry name" value="pimt"/>
    <property type="match status" value="1"/>
</dbReference>